<dbReference type="AlphaFoldDB" id="A0A034WFI9"/>
<feature type="signal peptide" evidence="1">
    <location>
        <begin position="1"/>
        <end position="19"/>
    </location>
</feature>
<dbReference type="OrthoDB" id="7969820at2759"/>
<sequence>MALQYILLLKFLFLNAVLARNQNVLEANKRETINNSTLLEVHVRLFNDLLAKDAAVKDKNIGGPIAVKTHDCIDELEDVLTTAVQDYEWWSATYLIKEVVNNTQNATVHYIGYKVLWRKLITDKLQYDPAYVIDFYSILKNVTRDLGTRTGPLIALETEVRVQLVERSAQLLEVTLHPANYNNINAICMNTSNYVVARRILTQLDATKMGEHIFEEILNVTFDAVEQLESKADTVKALNCLGLNANQRLIAHLMFLQRNNDLHELLYNNIQQLVGSCDLNSLAPKYWERIGAFLPTSMEVLHNSSAVCIHNVTGGFGYLSECSQTSLMCTFQNGYKYRSAFRFERLLGNRYIFQSIFWQNYIKLENSGFNGNSTVPPAFIKNIYGSATPSVWQAVFVGNNVALVDPSMRQYLCGGNQSMWSNAEQYVYSRRAEDFQLYQHECLWLIEDCSDMI</sequence>
<dbReference type="EMBL" id="GAKP01004631">
    <property type="protein sequence ID" value="JAC54321.1"/>
    <property type="molecule type" value="Transcribed_RNA"/>
</dbReference>
<organism evidence="2">
    <name type="scientific">Bactrocera dorsalis</name>
    <name type="common">Oriental fruit fly</name>
    <name type="synonym">Dacus dorsalis</name>
    <dbReference type="NCBI Taxonomy" id="27457"/>
    <lineage>
        <taxon>Eukaryota</taxon>
        <taxon>Metazoa</taxon>
        <taxon>Ecdysozoa</taxon>
        <taxon>Arthropoda</taxon>
        <taxon>Hexapoda</taxon>
        <taxon>Insecta</taxon>
        <taxon>Pterygota</taxon>
        <taxon>Neoptera</taxon>
        <taxon>Endopterygota</taxon>
        <taxon>Diptera</taxon>
        <taxon>Brachycera</taxon>
        <taxon>Muscomorpha</taxon>
        <taxon>Tephritoidea</taxon>
        <taxon>Tephritidae</taxon>
        <taxon>Bactrocera</taxon>
        <taxon>Bactrocera</taxon>
    </lineage>
</organism>
<proteinExistence type="predicted"/>
<dbReference type="KEGG" id="bdr:105229083"/>
<name>A0A034WFI9_BACDO</name>
<feature type="chain" id="PRO_5044538455" evidence="1">
    <location>
        <begin position="20"/>
        <end position="453"/>
    </location>
</feature>
<dbReference type="RefSeq" id="XP_011207459.2">
    <property type="nucleotide sequence ID" value="XM_011209157.4"/>
</dbReference>
<dbReference type="GeneID" id="105229083"/>
<protein>
    <submittedName>
        <fullName evidence="2">Uncharacterized protein</fullName>
    </submittedName>
</protein>
<evidence type="ECO:0000256" key="1">
    <source>
        <dbReference type="SAM" id="SignalP"/>
    </source>
</evidence>
<keyword evidence="1" id="KW-0732">Signal</keyword>
<accession>A0A034WFI9</accession>
<reference evidence="2" key="1">
    <citation type="journal article" date="2014" name="BMC Genomics">
        <title>Characterizing the developmental transcriptome of the oriental fruit fly, Bactrocera dorsalis (Diptera: Tephritidae) through comparative genomic analysis with Drosophila melanogaster utilizing modENCODE datasets.</title>
        <authorList>
            <person name="Geib S.M."/>
            <person name="Calla B."/>
            <person name="Hall B."/>
            <person name="Hou S."/>
            <person name="Manoukis N.C."/>
        </authorList>
    </citation>
    <scope>NUCLEOTIDE SEQUENCE</scope>
    <source>
        <strain evidence="2">Punador</strain>
    </source>
</reference>
<evidence type="ECO:0000313" key="2">
    <source>
        <dbReference type="EMBL" id="JAC54321.1"/>
    </source>
</evidence>